<dbReference type="PANTHER" id="PTHR24252">
    <property type="entry name" value="ACROSIN-RELATED"/>
    <property type="match status" value="1"/>
</dbReference>
<dbReference type="PROSITE" id="PS00134">
    <property type="entry name" value="TRYPSIN_HIS"/>
    <property type="match status" value="1"/>
</dbReference>
<dbReference type="EMBL" id="BMAO01002696">
    <property type="protein sequence ID" value="GFQ82602.1"/>
    <property type="molecule type" value="Genomic_DNA"/>
</dbReference>
<dbReference type="CDD" id="cd00190">
    <property type="entry name" value="Tryp_SPc"/>
    <property type="match status" value="1"/>
</dbReference>
<feature type="non-terminal residue" evidence="6">
    <location>
        <position position="1"/>
    </location>
</feature>
<keyword evidence="2" id="KW-1015">Disulfide bond</keyword>
<evidence type="ECO:0000256" key="1">
    <source>
        <dbReference type="ARBA" id="ARBA00022729"/>
    </source>
</evidence>
<dbReference type="PRINTS" id="PR00722">
    <property type="entry name" value="CHYMOTRYPSIN"/>
</dbReference>
<evidence type="ECO:0000259" key="5">
    <source>
        <dbReference type="PROSITE" id="PS50240"/>
    </source>
</evidence>
<evidence type="ECO:0000313" key="6">
    <source>
        <dbReference type="EMBL" id="GFQ82602.1"/>
    </source>
</evidence>
<dbReference type="PANTHER" id="PTHR24252:SF7">
    <property type="entry name" value="HYALIN"/>
    <property type="match status" value="1"/>
</dbReference>
<keyword evidence="7" id="KW-1185">Reference proteome</keyword>
<comment type="caution">
    <text evidence="6">The sequence shown here is derived from an EMBL/GenBank/DDBJ whole genome shotgun (WGS) entry which is preliminary data.</text>
</comment>
<dbReference type="FunFam" id="2.40.10.10:FF:000028">
    <property type="entry name" value="Serine protease easter"/>
    <property type="match status" value="1"/>
</dbReference>
<keyword evidence="1" id="KW-0732">Signal</keyword>
<dbReference type="SUPFAM" id="SSF50494">
    <property type="entry name" value="Trypsin-like serine proteases"/>
    <property type="match status" value="1"/>
</dbReference>
<evidence type="ECO:0000256" key="2">
    <source>
        <dbReference type="ARBA" id="ARBA00023157"/>
    </source>
</evidence>
<protein>
    <submittedName>
        <fullName evidence="6">Vitamin K-dependent protein C</fullName>
    </submittedName>
</protein>
<feature type="domain" description="Peptidase S1" evidence="5">
    <location>
        <begin position="1"/>
        <end position="166"/>
    </location>
</feature>
<dbReference type="InterPro" id="IPR001254">
    <property type="entry name" value="Trypsin_dom"/>
</dbReference>
<dbReference type="OrthoDB" id="6412679at2759"/>
<keyword evidence="3" id="KW-0325">Glycoprotein</keyword>
<evidence type="ECO:0000256" key="3">
    <source>
        <dbReference type="ARBA" id="ARBA00023180"/>
    </source>
</evidence>
<dbReference type="Gene3D" id="2.40.10.10">
    <property type="entry name" value="Trypsin-like serine proteases"/>
    <property type="match status" value="1"/>
</dbReference>
<dbReference type="InterPro" id="IPR009003">
    <property type="entry name" value="Peptidase_S1_PA"/>
</dbReference>
<proteinExistence type="inferred from homology"/>
<gene>
    <name evidence="6" type="primary">Proc</name>
    <name evidence="6" type="ORF">TNCT_486921</name>
</gene>
<dbReference type="InterPro" id="IPR043504">
    <property type="entry name" value="Peptidase_S1_PA_chymotrypsin"/>
</dbReference>
<dbReference type="AlphaFoldDB" id="A0A8X6FL24"/>
<dbReference type="Proteomes" id="UP000887116">
    <property type="component" value="Unassembled WGS sequence"/>
</dbReference>
<name>A0A8X6FL24_TRICU</name>
<dbReference type="InterPro" id="IPR018114">
    <property type="entry name" value="TRYPSIN_HIS"/>
</dbReference>
<accession>A0A8X6FL24</accession>
<reference evidence="6" key="1">
    <citation type="submission" date="2020-07" db="EMBL/GenBank/DDBJ databases">
        <title>Multicomponent nature underlies the extraordinary mechanical properties of spider dragline silk.</title>
        <authorList>
            <person name="Kono N."/>
            <person name="Nakamura H."/>
            <person name="Mori M."/>
            <person name="Yoshida Y."/>
            <person name="Ohtoshi R."/>
            <person name="Malay A.D."/>
            <person name="Moran D.A.P."/>
            <person name="Tomita M."/>
            <person name="Numata K."/>
            <person name="Arakawa K."/>
        </authorList>
    </citation>
    <scope>NUCLEOTIDE SEQUENCE</scope>
</reference>
<organism evidence="6 7">
    <name type="scientific">Trichonephila clavata</name>
    <name type="common">Joro spider</name>
    <name type="synonym">Nephila clavata</name>
    <dbReference type="NCBI Taxonomy" id="2740835"/>
    <lineage>
        <taxon>Eukaryota</taxon>
        <taxon>Metazoa</taxon>
        <taxon>Ecdysozoa</taxon>
        <taxon>Arthropoda</taxon>
        <taxon>Chelicerata</taxon>
        <taxon>Arachnida</taxon>
        <taxon>Araneae</taxon>
        <taxon>Araneomorphae</taxon>
        <taxon>Entelegynae</taxon>
        <taxon>Araneoidea</taxon>
        <taxon>Nephilidae</taxon>
        <taxon>Trichonephila</taxon>
    </lineage>
</organism>
<comment type="similarity">
    <text evidence="4">Belongs to the peptidase S1 family. CLIP subfamily.</text>
</comment>
<evidence type="ECO:0000313" key="7">
    <source>
        <dbReference type="Proteomes" id="UP000887116"/>
    </source>
</evidence>
<dbReference type="InterPro" id="IPR001314">
    <property type="entry name" value="Peptidase_S1A"/>
</dbReference>
<dbReference type="PROSITE" id="PS50240">
    <property type="entry name" value="TRYPSIN_DOM"/>
    <property type="match status" value="1"/>
</dbReference>
<dbReference type="GO" id="GO:0004252">
    <property type="term" value="F:serine-type endopeptidase activity"/>
    <property type="evidence" value="ECO:0007669"/>
    <property type="project" value="InterPro"/>
</dbReference>
<dbReference type="Pfam" id="PF00089">
    <property type="entry name" value="Trypsin"/>
    <property type="match status" value="1"/>
</dbReference>
<sequence length="166" mass="18276">VALVKKKNKVDDYFCGGALISRLYVLTASHCIERENASNIRVALGAHDSDNGPEPVAVSKFIMHPKYYRRTYLNDIALVKLQEPATLSETVRVICLPTSPVFTSPNDTAVVAGWGWNRYQQGKSYKQLQELELPILSPPTCVSKYGGVIQETNLCAGGLKDKTHAP</sequence>
<dbReference type="GO" id="GO:0006508">
    <property type="term" value="P:proteolysis"/>
    <property type="evidence" value="ECO:0007669"/>
    <property type="project" value="InterPro"/>
</dbReference>
<evidence type="ECO:0000256" key="4">
    <source>
        <dbReference type="ARBA" id="ARBA00024195"/>
    </source>
</evidence>
<dbReference type="SMART" id="SM00020">
    <property type="entry name" value="Tryp_SPc"/>
    <property type="match status" value="1"/>
</dbReference>